<organism evidence="1 2">
    <name type="scientific">Cichorium intybus</name>
    <name type="common">Chicory</name>
    <dbReference type="NCBI Taxonomy" id="13427"/>
    <lineage>
        <taxon>Eukaryota</taxon>
        <taxon>Viridiplantae</taxon>
        <taxon>Streptophyta</taxon>
        <taxon>Embryophyta</taxon>
        <taxon>Tracheophyta</taxon>
        <taxon>Spermatophyta</taxon>
        <taxon>Magnoliopsida</taxon>
        <taxon>eudicotyledons</taxon>
        <taxon>Gunneridae</taxon>
        <taxon>Pentapetalae</taxon>
        <taxon>asterids</taxon>
        <taxon>campanulids</taxon>
        <taxon>Asterales</taxon>
        <taxon>Asteraceae</taxon>
        <taxon>Cichorioideae</taxon>
        <taxon>Cichorieae</taxon>
        <taxon>Cichoriinae</taxon>
        <taxon>Cichorium</taxon>
    </lineage>
</organism>
<keyword evidence="2" id="KW-1185">Reference proteome</keyword>
<gene>
    <name evidence="1" type="ORF">L2E82_10773</name>
</gene>
<proteinExistence type="predicted"/>
<reference evidence="2" key="1">
    <citation type="journal article" date="2022" name="Mol. Ecol. Resour.">
        <title>The genomes of chicory, endive, great burdock and yacon provide insights into Asteraceae palaeo-polyploidization history and plant inulin production.</title>
        <authorList>
            <person name="Fan W."/>
            <person name="Wang S."/>
            <person name="Wang H."/>
            <person name="Wang A."/>
            <person name="Jiang F."/>
            <person name="Liu H."/>
            <person name="Zhao H."/>
            <person name="Xu D."/>
            <person name="Zhang Y."/>
        </authorList>
    </citation>
    <scope>NUCLEOTIDE SEQUENCE [LARGE SCALE GENOMIC DNA]</scope>
    <source>
        <strain evidence="2">cv. Punajuju</strain>
    </source>
</reference>
<evidence type="ECO:0000313" key="1">
    <source>
        <dbReference type="EMBL" id="KAI3780782.1"/>
    </source>
</evidence>
<evidence type="ECO:0000313" key="2">
    <source>
        <dbReference type="Proteomes" id="UP001055811"/>
    </source>
</evidence>
<accession>A0ACB9GBL1</accession>
<dbReference type="Proteomes" id="UP001055811">
    <property type="component" value="Linkage Group LG02"/>
</dbReference>
<comment type="caution">
    <text evidence="1">The sequence shown here is derived from an EMBL/GenBank/DDBJ whole genome shotgun (WGS) entry which is preliminary data.</text>
</comment>
<protein>
    <submittedName>
        <fullName evidence="1">Uncharacterized protein</fullName>
    </submittedName>
</protein>
<reference evidence="1 2" key="2">
    <citation type="journal article" date="2022" name="Mol. Ecol. Resour.">
        <title>The genomes of chicory, endive, great burdock and yacon provide insights into Asteraceae paleo-polyploidization history and plant inulin production.</title>
        <authorList>
            <person name="Fan W."/>
            <person name="Wang S."/>
            <person name="Wang H."/>
            <person name="Wang A."/>
            <person name="Jiang F."/>
            <person name="Liu H."/>
            <person name="Zhao H."/>
            <person name="Xu D."/>
            <person name="Zhang Y."/>
        </authorList>
    </citation>
    <scope>NUCLEOTIDE SEQUENCE [LARGE SCALE GENOMIC DNA]</scope>
    <source>
        <strain evidence="2">cv. Punajuju</strain>
        <tissue evidence="1">Leaves</tissue>
    </source>
</reference>
<sequence>MLRNSGSTLEGRFNRSGRVEVATIVGKAGQLKAREAAIDERDGSEFQVGESWQPWRRKQEMMQHLISSGERHEDIREKRVAVGACIFKTEKEKGKGELIGADMVRHGLHGESLGMVGKVRSLCVIVEQVPLWEECVDGVMRQCSVGFLHG</sequence>
<name>A0ACB9GBL1_CICIN</name>
<dbReference type="EMBL" id="CM042010">
    <property type="protein sequence ID" value="KAI3780782.1"/>
    <property type="molecule type" value="Genomic_DNA"/>
</dbReference>